<keyword evidence="7" id="KW-0460">Magnesium</keyword>
<comment type="cofactor">
    <cofactor evidence="7">
        <name>Mg(2+)</name>
        <dbReference type="ChEBI" id="CHEBI:18420"/>
    </cofactor>
</comment>
<feature type="transmembrane region" description="Helical" evidence="8">
    <location>
        <begin position="244"/>
        <end position="261"/>
    </location>
</feature>
<feature type="transmembrane region" description="Helical" evidence="8">
    <location>
        <begin position="74"/>
        <end position="91"/>
    </location>
</feature>
<feature type="transmembrane region" description="Helical" evidence="8">
    <location>
        <begin position="220"/>
        <end position="237"/>
    </location>
</feature>
<dbReference type="GO" id="GO:0044038">
    <property type="term" value="P:cell wall macromolecule biosynthetic process"/>
    <property type="evidence" value="ECO:0007669"/>
    <property type="project" value="TreeGrafter"/>
</dbReference>
<evidence type="ECO:0000256" key="6">
    <source>
        <dbReference type="ARBA" id="ARBA00023136"/>
    </source>
</evidence>
<evidence type="ECO:0000313" key="9">
    <source>
        <dbReference type="EMBL" id="KKR83421.1"/>
    </source>
</evidence>
<evidence type="ECO:0000256" key="5">
    <source>
        <dbReference type="ARBA" id="ARBA00022989"/>
    </source>
</evidence>
<dbReference type="PANTHER" id="PTHR22926:SF3">
    <property type="entry name" value="UNDECAPRENYL-PHOSPHATE ALPHA-N-ACETYLGLUCOSAMINYL 1-PHOSPHATE TRANSFERASE"/>
    <property type="match status" value="1"/>
</dbReference>
<keyword evidence="3 9" id="KW-0808">Transferase</keyword>
<dbReference type="EMBL" id="LCAB01000005">
    <property type="protein sequence ID" value="KKR83421.1"/>
    <property type="molecule type" value="Genomic_DNA"/>
</dbReference>
<dbReference type="GO" id="GO:0009103">
    <property type="term" value="P:lipopolysaccharide biosynthetic process"/>
    <property type="evidence" value="ECO:0007669"/>
    <property type="project" value="TreeGrafter"/>
</dbReference>
<keyword evidence="5 8" id="KW-1133">Transmembrane helix</keyword>
<gene>
    <name evidence="9" type="ORF">UU29_C0005G0002</name>
</gene>
<dbReference type="InterPro" id="IPR000715">
    <property type="entry name" value="Glycosyl_transferase_4"/>
</dbReference>
<feature type="transmembrane region" description="Helical" evidence="8">
    <location>
        <begin position="340"/>
        <end position="357"/>
    </location>
</feature>
<feature type="transmembrane region" description="Helical" evidence="8">
    <location>
        <begin position="103"/>
        <end position="123"/>
    </location>
</feature>
<keyword evidence="4 8" id="KW-0812">Transmembrane</keyword>
<feature type="binding site" evidence="7">
    <location>
        <position position="179"/>
    </location>
    <ligand>
        <name>Mg(2+)</name>
        <dbReference type="ChEBI" id="CHEBI:18420"/>
    </ligand>
</feature>
<evidence type="ECO:0000256" key="3">
    <source>
        <dbReference type="ARBA" id="ARBA00022679"/>
    </source>
</evidence>
<accession>A0A0G0U827</accession>
<sequence>MDLILPTITSFIVTILSTPIVIKLAKKYGLVDDPSTRPHPAHVQRRVIPRAGGMAIYIAILATSLIFLPLDQKLVGILAGITLLLIMGLLDDKLKEFNPYKRLTLLFLAALIAVGSGIGVPFINNPFLGLPFLPPPFNDSLLRLDQIVLSFEMLGPHQIILLADIFAILWIVTLTQVINWSKGVDGQMPGITLVAALVLGLISLKFYFQGDSSQLNNAKLAFLVAGTSAGFLIFNWYPSKIMPAFSGSTILAFMLATLSILSTAKVATAILVLAVPMADFVYTFFRRILSGRSPVWNDRGHLHHRLLDLGWSHQKISLFYIFGSAMFGMVALLVSTESKFFVIISVAAIFLGFIIWLNSLGGLSKPHGPNNG</sequence>
<dbReference type="GO" id="GO:0046872">
    <property type="term" value="F:metal ion binding"/>
    <property type="evidence" value="ECO:0007669"/>
    <property type="project" value="UniProtKB-KW"/>
</dbReference>
<dbReference type="GO" id="GO:0016780">
    <property type="term" value="F:phosphotransferase activity, for other substituted phosphate groups"/>
    <property type="evidence" value="ECO:0007669"/>
    <property type="project" value="InterPro"/>
</dbReference>
<proteinExistence type="predicted"/>
<feature type="transmembrane region" description="Helical" evidence="8">
    <location>
        <begin position="316"/>
        <end position="334"/>
    </location>
</feature>
<protein>
    <submittedName>
        <fullName evidence="9">UDP-N-acetylglucosamine:undecaprenyl-P N-acetylglucosaminyl 1-P transferase</fullName>
    </submittedName>
</protein>
<dbReference type="AlphaFoldDB" id="A0A0G0U827"/>
<evidence type="ECO:0000256" key="1">
    <source>
        <dbReference type="ARBA" id="ARBA00004651"/>
    </source>
</evidence>
<dbReference type="GO" id="GO:0071555">
    <property type="term" value="P:cell wall organization"/>
    <property type="evidence" value="ECO:0007669"/>
    <property type="project" value="TreeGrafter"/>
</dbReference>
<keyword evidence="7" id="KW-0479">Metal-binding</keyword>
<dbReference type="Proteomes" id="UP000034601">
    <property type="component" value="Unassembled WGS sequence"/>
</dbReference>
<organism evidence="9 10">
    <name type="scientific">Candidatus Daviesbacteria bacterium GW2011_GWA2_40_9</name>
    <dbReference type="NCBI Taxonomy" id="1618424"/>
    <lineage>
        <taxon>Bacteria</taxon>
        <taxon>Candidatus Daviesiibacteriota</taxon>
    </lineage>
</organism>
<feature type="transmembrane region" description="Helical" evidence="8">
    <location>
        <begin position="159"/>
        <end position="178"/>
    </location>
</feature>
<feature type="transmembrane region" description="Helical" evidence="8">
    <location>
        <begin position="6"/>
        <end position="26"/>
    </location>
</feature>
<evidence type="ECO:0000256" key="7">
    <source>
        <dbReference type="PIRSR" id="PIRSR600715-1"/>
    </source>
</evidence>
<evidence type="ECO:0000313" key="10">
    <source>
        <dbReference type="Proteomes" id="UP000034601"/>
    </source>
</evidence>
<evidence type="ECO:0000256" key="2">
    <source>
        <dbReference type="ARBA" id="ARBA00022475"/>
    </source>
</evidence>
<feature type="transmembrane region" description="Helical" evidence="8">
    <location>
        <begin position="47"/>
        <end position="68"/>
    </location>
</feature>
<reference evidence="9 10" key="1">
    <citation type="journal article" date="2015" name="Nature">
        <title>rRNA introns, odd ribosomes, and small enigmatic genomes across a large radiation of phyla.</title>
        <authorList>
            <person name="Brown C.T."/>
            <person name="Hug L.A."/>
            <person name="Thomas B.C."/>
            <person name="Sharon I."/>
            <person name="Castelle C.J."/>
            <person name="Singh A."/>
            <person name="Wilkins M.J."/>
            <person name="Williams K.H."/>
            <person name="Banfield J.F."/>
        </authorList>
    </citation>
    <scope>NUCLEOTIDE SEQUENCE [LARGE SCALE GENOMIC DNA]</scope>
</reference>
<dbReference type="PANTHER" id="PTHR22926">
    <property type="entry name" value="PHOSPHO-N-ACETYLMURAMOYL-PENTAPEPTIDE-TRANSFERASE"/>
    <property type="match status" value="1"/>
</dbReference>
<dbReference type="Pfam" id="PF00953">
    <property type="entry name" value="Glycos_transf_4"/>
    <property type="match status" value="1"/>
</dbReference>
<name>A0A0G0U827_9BACT</name>
<dbReference type="PATRIC" id="fig|1618424.3.peg.289"/>
<keyword evidence="2" id="KW-1003">Cell membrane</keyword>
<evidence type="ECO:0000256" key="4">
    <source>
        <dbReference type="ARBA" id="ARBA00022692"/>
    </source>
</evidence>
<keyword evidence="6 8" id="KW-0472">Membrane</keyword>
<feature type="transmembrane region" description="Helical" evidence="8">
    <location>
        <begin position="190"/>
        <end position="208"/>
    </location>
</feature>
<dbReference type="GO" id="GO:0005886">
    <property type="term" value="C:plasma membrane"/>
    <property type="evidence" value="ECO:0007669"/>
    <property type="project" value="UniProtKB-SubCell"/>
</dbReference>
<evidence type="ECO:0000256" key="8">
    <source>
        <dbReference type="SAM" id="Phobius"/>
    </source>
</evidence>
<dbReference type="CDD" id="cd06853">
    <property type="entry name" value="GT_WecA_like"/>
    <property type="match status" value="1"/>
</dbReference>
<comment type="caution">
    <text evidence="9">The sequence shown here is derived from an EMBL/GenBank/DDBJ whole genome shotgun (WGS) entry which is preliminary data.</text>
</comment>
<comment type="subcellular location">
    <subcellularLocation>
        <location evidence="1">Cell membrane</location>
        <topology evidence="1">Multi-pass membrane protein</topology>
    </subcellularLocation>
</comment>